<dbReference type="KEGG" id="blag:BLTE_11540"/>
<evidence type="ECO:0008006" key="3">
    <source>
        <dbReference type="Google" id="ProtNLM"/>
    </source>
</evidence>
<keyword evidence="2" id="KW-1185">Reference proteome</keyword>
<reference evidence="1 2" key="1">
    <citation type="submission" date="2018-08" db="EMBL/GenBank/DDBJ databases">
        <title>Complete genome sequencing of Blastochloris tepida GI.</title>
        <authorList>
            <person name="Tsukatani Y."/>
            <person name="Mori H."/>
        </authorList>
    </citation>
    <scope>NUCLEOTIDE SEQUENCE [LARGE SCALE GENOMIC DNA]</scope>
    <source>
        <strain evidence="1 2">GI</strain>
    </source>
</reference>
<proteinExistence type="predicted"/>
<sequence length="82" mass="9841">MIHIVYTRHAEDVMRERGLKFEWVKRTLASPDQDEPDPDEPTLRRAFKAIPERDGRVLRVVYGRTDDTLRVVTAFFDRDRRR</sequence>
<dbReference type="AlphaFoldDB" id="A0A348FYT6"/>
<evidence type="ECO:0000313" key="1">
    <source>
        <dbReference type="EMBL" id="BBF92469.1"/>
    </source>
</evidence>
<dbReference type="Proteomes" id="UP000266934">
    <property type="component" value="Chromosome"/>
</dbReference>
<dbReference type="InterPro" id="IPR025354">
    <property type="entry name" value="DUF4258"/>
</dbReference>
<name>A0A348FYT6_9HYPH</name>
<dbReference type="RefSeq" id="WP_244600134.1">
    <property type="nucleotide sequence ID" value="NZ_AP018907.1"/>
</dbReference>
<evidence type="ECO:0000313" key="2">
    <source>
        <dbReference type="Proteomes" id="UP000266934"/>
    </source>
</evidence>
<dbReference type="EMBL" id="AP018907">
    <property type="protein sequence ID" value="BBF92469.1"/>
    <property type="molecule type" value="Genomic_DNA"/>
</dbReference>
<accession>A0A348FYT6</accession>
<protein>
    <recommendedName>
        <fullName evidence="3">DUF4258 domain-containing protein</fullName>
    </recommendedName>
</protein>
<gene>
    <name evidence="1" type="ORF">BLTE_11540</name>
</gene>
<organism evidence="1 2">
    <name type="scientific">Blastochloris tepida</name>
    <dbReference type="NCBI Taxonomy" id="2233851"/>
    <lineage>
        <taxon>Bacteria</taxon>
        <taxon>Pseudomonadati</taxon>
        <taxon>Pseudomonadota</taxon>
        <taxon>Alphaproteobacteria</taxon>
        <taxon>Hyphomicrobiales</taxon>
        <taxon>Blastochloridaceae</taxon>
        <taxon>Blastochloris</taxon>
    </lineage>
</organism>
<dbReference type="Pfam" id="PF14076">
    <property type="entry name" value="DUF4258"/>
    <property type="match status" value="1"/>
</dbReference>